<dbReference type="AlphaFoldDB" id="A0A3B0ZWT9"/>
<proteinExistence type="predicted"/>
<dbReference type="CDD" id="cd14014">
    <property type="entry name" value="STKc_PknB_like"/>
    <property type="match status" value="1"/>
</dbReference>
<evidence type="ECO:0000256" key="5">
    <source>
        <dbReference type="SAM" id="Phobius"/>
    </source>
</evidence>
<name>A0A3B0ZWT9_9ZZZZ</name>
<dbReference type="CDD" id="cd00143">
    <property type="entry name" value="PP2Cc"/>
    <property type="match status" value="1"/>
</dbReference>
<dbReference type="GO" id="GO:0005524">
    <property type="term" value="F:ATP binding"/>
    <property type="evidence" value="ECO:0007669"/>
    <property type="project" value="UniProtKB-KW"/>
</dbReference>
<dbReference type="PROSITE" id="PS50011">
    <property type="entry name" value="PROTEIN_KINASE_DOM"/>
    <property type="match status" value="1"/>
</dbReference>
<dbReference type="PANTHER" id="PTHR43289:SF6">
    <property type="entry name" value="SERINE_THREONINE-PROTEIN KINASE NEKL-3"/>
    <property type="match status" value="1"/>
</dbReference>
<dbReference type="Gene3D" id="3.30.200.20">
    <property type="entry name" value="Phosphorylase Kinase, domain 1"/>
    <property type="match status" value="1"/>
</dbReference>
<keyword evidence="5" id="KW-1133">Transmembrane helix</keyword>
<dbReference type="PROSITE" id="PS00108">
    <property type="entry name" value="PROTEIN_KINASE_ST"/>
    <property type="match status" value="1"/>
</dbReference>
<dbReference type="PROSITE" id="PS51746">
    <property type="entry name" value="PPM_2"/>
    <property type="match status" value="1"/>
</dbReference>
<accession>A0A3B0ZWT9</accession>
<feature type="domain" description="Protein kinase" evidence="6">
    <location>
        <begin position="271"/>
        <end position="528"/>
    </location>
</feature>
<dbReference type="SMART" id="SM00332">
    <property type="entry name" value="PP2Cc"/>
    <property type="match status" value="1"/>
</dbReference>
<feature type="transmembrane region" description="Helical" evidence="5">
    <location>
        <begin position="550"/>
        <end position="570"/>
    </location>
</feature>
<gene>
    <name evidence="8" type="ORF">MNBD_GAMMA18-2366</name>
</gene>
<evidence type="ECO:0000259" key="7">
    <source>
        <dbReference type="PROSITE" id="PS51746"/>
    </source>
</evidence>
<evidence type="ECO:0000313" key="8">
    <source>
        <dbReference type="EMBL" id="VAW85066.1"/>
    </source>
</evidence>
<dbReference type="InterPro" id="IPR036457">
    <property type="entry name" value="PPM-type-like_dom_sf"/>
</dbReference>
<dbReference type="InterPro" id="IPR000719">
    <property type="entry name" value="Prot_kinase_dom"/>
</dbReference>
<dbReference type="SUPFAM" id="SSF56112">
    <property type="entry name" value="Protein kinase-like (PK-like)"/>
    <property type="match status" value="1"/>
</dbReference>
<organism evidence="8">
    <name type="scientific">hydrothermal vent metagenome</name>
    <dbReference type="NCBI Taxonomy" id="652676"/>
    <lineage>
        <taxon>unclassified sequences</taxon>
        <taxon>metagenomes</taxon>
        <taxon>ecological metagenomes</taxon>
    </lineage>
</organism>
<keyword evidence="2" id="KW-0547">Nucleotide-binding</keyword>
<dbReference type="SUPFAM" id="SSF81606">
    <property type="entry name" value="PP2C-like"/>
    <property type="match status" value="1"/>
</dbReference>
<sequence>MTTEMTQLTINAGQYSEKGIKEQNEDACGIRIPDETQLINKGIAIAIADGVSSADHGREAAEACVTGFLSDYYSTADSWTAKNSGRKVLGAINRWLYGQGQSALSGQGMLTTFCGLILKSTTAHLFHVGDSRIYRLRDGDLEQLTRDHQTWGGAKKAFLSRAMGADSGVEIDYRSEPLEEGDLFFLSTDGVHDFISHKELKQLLTELRGHPERAARTLVTRALEQGSHDNVTCQVIDITALPCQNQQEFYQHLTELPFPPALESGMILEGYRILRELHASNRSQVYLAQDEESGEQVVIKTPSVNFEDDAEYIDGFLHEEWAGKRINNNHVLKIIEPKKPRRFLYYVSEFIDGQNLRQWMNDNPEPVLDEVRRIMEQACAGIRNFHRLEMLHQDLKPENIMINKDGVVKIIDFGSTRIAGIQEIASPIERGNLLGTYDYAAPEYFINQPGSNCSDIYSLGAISYEMLTGQLPYGGSLSARALKRVSYHPAHEINNNVPRWMDAALEKACMIKPQRRYQLLSEFTHDLCQPNASLQSKEFQPLLKRNPLGFWRGSALLLLVINLLLVYQLLNSTTMH</sequence>
<keyword evidence="5" id="KW-0812">Transmembrane</keyword>
<dbReference type="Gene3D" id="1.10.510.10">
    <property type="entry name" value="Transferase(Phosphotransferase) domain 1"/>
    <property type="match status" value="1"/>
</dbReference>
<dbReference type="Pfam" id="PF13672">
    <property type="entry name" value="PP2C_2"/>
    <property type="match status" value="1"/>
</dbReference>
<dbReference type="InterPro" id="IPR008271">
    <property type="entry name" value="Ser/Thr_kinase_AS"/>
</dbReference>
<keyword evidence="4" id="KW-0067">ATP-binding</keyword>
<reference evidence="8" key="1">
    <citation type="submission" date="2018-06" db="EMBL/GenBank/DDBJ databases">
        <authorList>
            <person name="Zhirakovskaya E."/>
        </authorList>
    </citation>
    <scope>NUCLEOTIDE SEQUENCE</scope>
</reference>
<protein>
    <submittedName>
        <fullName evidence="8">Serine/threonine protein kinase</fullName>
    </submittedName>
</protein>
<feature type="domain" description="PPM-type phosphatase" evidence="7">
    <location>
        <begin position="11"/>
        <end position="238"/>
    </location>
</feature>
<evidence type="ECO:0000259" key="6">
    <source>
        <dbReference type="PROSITE" id="PS50011"/>
    </source>
</evidence>
<dbReference type="GO" id="GO:0004674">
    <property type="term" value="F:protein serine/threonine kinase activity"/>
    <property type="evidence" value="ECO:0007669"/>
    <property type="project" value="UniProtKB-KW"/>
</dbReference>
<evidence type="ECO:0000256" key="4">
    <source>
        <dbReference type="ARBA" id="ARBA00022840"/>
    </source>
</evidence>
<dbReference type="Pfam" id="PF00069">
    <property type="entry name" value="Pkinase"/>
    <property type="match status" value="1"/>
</dbReference>
<dbReference type="EMBL" id="UOFP01000080">
    <property type="protein sequence ID" value="VAW85066.1"/>
    <property type="molecule type" value="Genomic_DNA"/>
</dbReference>
<evidence type="ECO:0000256" key="3">
    <source>
        <dbReference type="ARBA" id="ARBA00022777"/>
    </source>
</evidence>
<keyword evidence="5" id="KW-0472">Membrane</keyword>
<dbReference type="SMART" id="SM00331">
    <property type="entry name" value="PP2C_SIG"/>
    <property type="match status" value="1"/>
</dbReference>
<dbReference type="PANTHER" id="PTHR43289">
    <property type="entry name" value="MITOGEN-ACTIVATED PROTEIN KINASE KINASE KINASE 20-RELATED"/>
    <property type="match status" value="1"/>
</dbReference>
<dbReference type="SMART" id="SM00220">
    <property type="entry name" value="S_TKc"/>
    <property type="match status" value="1"/>
</dbReference>
<keyword evidence="3 8" id="KW-0418">Kinase</keyword>
<evidence type="ECO:0000256" key="1">
    <source>
        <dbReference type="ARBA" id="ARBA00022679"/>
    </source>
</evidence>
<dbReference type="Gene3D" id="3.60.40.10">
    <property type="entry name" value="PPM-type phosphatase domain"/>
    <property type="match status" value="1"/>
</dbReference>
<keyword evidence="8" id="KW-0723">Serine/threonine-protein kinase</keyword>
<dbReference type="InterPro" id="IPR011009">
    <property type="entry name" value="Kinase-like_dom_sf"/>
</dbReference>
<keyword evidence="1" id="KW-0808">Transferase</keyword>
<evidence type="ECO:0000256" key="2">
    <source>
        <dbReference type="ARBA" id="ARBA00022741"/>
    </source>
</evidence>
<dbReference type="InterPro" id="IPR001932">
    <property type="entry name" value="PPM-type_phosphatase-like_dom"/>
</dbReference>